<name>A0A212JYP8_9PROT</name>
<gene>
    <name evidence="1" type="ORF">KL86APRO_11878</name>
</gene>
<sequence length="60" mass="6515">MEISAETRRVDDALRRCLFCGHDVDCREAEPGADFVPADCPNARFFSAHGALCRGDESGA</sequence>
<accession>A0A212JYP8</accession>
<evidence type="ECO:0000313" key="1">
    <source>
        <dbReference type="EMBL" id="SBW04630.1"/>
    </source>
</evidence>
<dbReference type="AlphaFoldDB" id="A0A212JYP8"/>
<proteinExistence type="predicted"/>
<reference evidence="1" key="1">
    <citation type="submission" date="2016-04" db="EMBL/GenBank/DDBJ databases">
        <authorList>
            <person name="Evans L.H."/>
            <person name="Alamgir A."/>
            <person name="Owens N."/>
            <person name="Weber N.D."/>
            <person name="Virtaneva K."/>
            <person name="Barbian K."/>
            <person name="Babar A."/>
            <person name="Rosenke K."/>
        </authorList>
    </citation>
    <scope>NUCLEOTIDE SEQUENCE</scope>
    <source>
        <strain evidence="1">86</strain>
    </source>
</reference>
<dbReference type="EMBL" id="FLUO01000001">
    <property type="protein sequence ID" value="SBW04630.1"/>
    <property type="molecule type" value="Genomic_DNA"/>
</dbReference>
<protein>
    <submittedName>
        <fullName evidence="1">Uncharacterized protein</fullName>
    </submittedName>
</protein>
<organism evidence="1">
    <name type="scientific">uncultured Alphaproteobacteria bacterium</name>
    <dbReference type="NCBI Taxonomy" id="91750"/>
    <lineage>
        <taxon>Bacteria</taxon>
        <taxon>Pseudomonadati</taxon>
        <taxon>Pseudomonadota</taxon>
        <taxon>Alphaproteobacteria</taxon>
        <taxon>environmental samples</taxon>
    </lineage>
</organism>